<keyword evidence="1" id="KW-0732">Signal</keyword>
<proteinExistence type="predicted"/>
<keyword evidence="3" id="KW-1185">Reference proteome</keyword>
<reference evidence="3" key="1">
    <citation type="journal article" date="2012" name="Nat. Biotechnol.">
        <title>Reference genome sequence of the model plant Setaria.</title>
        <authorList>
            <person name="Bennetzen J.L."/>
            <person name="Schmutz J."/>
            <person name="Wang H."/>
            <person name="Percifield R."/>
            <person name="Hawkins J."/>
            <person name="Pontaroli A.C."/>
            <person name="Estep M."/>
            <person name="Feng L."/>
            <person name="Vaughn J.N."/>
            <person name="Grimwood J."/>
            <person name="Jenkins J."/>
            <person name="Barry K."/>
            <person name="Lindquist E."/>
            <person name="Hellsten U."/>
            <person name="Deshpande S."/>
            <person name="Wang X."/>
            <person name="Wu X."/>
            <person name="Mitros T."/>
            <person name="Triplett J."/>
            <person name="Yang X."/>
            <person name="Ye C.Y."/>
            <person name="Mauro-Herrera M."/>
            <person name="Wang L."/>
            <person name="Li P."/>
            <person name="Sharma M."/>
            <person name="Sharma R."/>
            <person name="Ronald P.C."/>
            <person name="Panaud O."/>
            <person name="Kellogg E.A."/>
            <person name="Brutnell T.P."/>
            <person name="Doust A.N."/>
            <person name="Tuskan G.A."/>
            <person name="Rokhsar D."/>
            <person name="Devos K.M."/>
        </authorList>
    </citation>
    <scope>NUCLEOTIDE SEQUENCE [LARGE SCALE GENOMIC DNA]</scope>
    <source>
        <strain evidence="3">cv. Yugu1</strain>
    </source>
</reference>
<dbReference type="Gramene" id="KQL22208">
    <property type="protein sequence ID" value="KQL22208"/>
    <property type="gene ID" value="SETIT_031492mg"/>
</dbReference>
<evidence type="ECO:0000256" key="1">
    <source>
        <dbReference type="SAM" id="SignalP"/>
    </source>
</evidence>
<accession>K3ZY10</accession>
<feature type="chain" id="PRO_5010128280" evidence="1">
    <location>
        <begin position="25"/>
        <end position="132"/>
    </location>
</feature>
<dbReference type="InParanoid" id="K3ZY10"/>
<protein>
    <submittedName>
        <fullName evidence="2">Uncharacterized protein</fullName>
    </submittedName>
</protein>
<dbReference type="HOGENOM" id="CLU_1920730_0_0_1"/>
<sequence>MAFLSIFSWWSMAWFAMCCPMASSTMTCARRRALCRLSSISSAGGLEHLLMMKFMDLEASSPRMEATKSSIWGSFLRKIMQEIGKTIGSKYDVSETLYVLYSLSKIQGEQGCIRATELKDKLRESIVHENHV</sequence>
<dbReference type="AlphaFoldDB" id="K3ZY10"/>
<feature type="signal peptide" evidence="1">
    <location>
        <begin position="1"/>
        <end position="24"/>
    </location>
</feature>
<evidence type="ECO:0000313" key="3">
    <source>
        <dbReference type="Proteomes" id="UP000004995"/>
    </source>
</evidence>
<name>K3ZY10_SETIT</name>
<dbReference type="EMBL" id="AGNK02000629">
    <property type="status" value="NOT_ANNOTATED_CDS"/>
    <property type="molecule type" value="Genomic_DNA"/>
</dbReference>
<evidence type="ECO:0000313" key="2">
    <source>
        <dbReference type="EnsemblPlants" id="KQL22208"/>
    </source>
</evidence>
<dbReference type="EnsemblPlants" id="KQL22208">
    <property type="protein sequence ID" value="KQL22208"/>
    <property type="gene ID" value="SETIT_031492mg"/>
</dbReference>
<dbReference type="Proteomes" id="UP000004995">
    <property type="component" value="Unassembled WGS sequence"/>
</dbReference>
<reference evidence="2" key="2">
    <citation type="submission" date="2018-08" db="UniProtKB">
        <authorList>
            <consortium name="EnsemblPlants"/>
        </authorList>
    </citation>
    <scope>IDENTIFICATION</scope>
    <source>
        <strain evidence="2">Yugu1</strain>
    </source>
</reference>
<organism evidence="2 3">
    <name type="scientific">Setaria italica</name>
    <name type="common">Foxtail millet</name>
    <name type="synonym">Panicum italicum</name>
    <dbReference type="NCBI Taxonomy" id="4555"/>
    <lineage>
        <taxon>Eukaryota</taxon>
        <taxon>Viridiplantae</taxon>
        <taxon>Streptophyta</taxon>
        <taxon>Embryophyta</taxon>
        <taxon>Tracheophyta</taxon>
        <taxon>Spermatophyta</taxon>
        <taxon>Magnoliopsida</taxon>
        <taxon>Liliopsida</taxon>
        <taxon>Poales</taxon>
        <taxon>Poaceae</taxon>
        <taxon>PACMAD clade</taxon>
        <taxon>Panicoideae</taxon>
        <taxon>Panicodae</taxon>
        <taxon>Paniceae</taxon>
        <taxon>Cenchrinae</taxon>
        <taxon>Setaria</taxon>
    </lineage>
</organism>